<dbReference type="GO" id="GO:0005813">
    <property type="term" value="C:centrosome"/>
    <property type="evidence" value="ECO:0007669"/>
    <property type="project" value="TreeGrafter"/>
</dbReference>
<evidence type="ECO:0000256" key="1">
    <source>
        <dbReference type="SAM" id="Coils"/>
    </source>
</evidence>
<reference evidence="3" key="1">
    <citation type="journal article" date="2023" name="Mol. Biol. Evol.">
        <title>Third-Generation Sequencing Reveals the Adaptive Role of the Epigenome in Three Deep-Sea Polychaetes.</title>
        <authorList>
            <person name="Perez M."/>
            <person name="Aroh O."/>
            <person name="Sun Y."/>
            <person name="Lan Y."/>
            <person name="Juniper S.K."/>
            <person name="Young C.R."/>
            <person name="Angers B."/>
            <person name="Qian P.Y."/>
        </authorList>
    </citation>
    <scope>NUCLEOTIDE SEQUENCE</scope>
    <source>
        <strain evidence="3">P08H-3</strain>
    </source>
</reference>
<feature type="compositionally biased region" description="Acidic residues" evidence="2">
    <location>
        <begin position="210"/>
        <end position="222"/>
    </location>
</feature>
<accession>A0AAD9N0P4</accession>
<evidence type="ECO:0000256" key="2">
    <source>
        <dbReference type="SAM" id="MobiDB-lite"/>
    </source>
</evidence>
<comment type="caution">
    <text evidence="3">The sequence shown here is derived from an EMBL/GenBank/DDBJ whole genome shotgun (WGS) entry which is preliminary data.</text>
</comment>
<dbReference type="PANTHER" id="PTHR14817:SF2">
    <property type="entry name" value="COILED-COIL DOMAIN-CONTAINING PROTEIN 15"/>
    <property type="match status" value="1"/>
</dbReference>
<feature type="region of interest" description="Disordered" evidence="2">
    <location>
        <begin position="309"/>
        <end position="328"/>
    </location>
</feature>
<proteinExistence type="predicted"/>
<feature type="coiled-coil region" evidence="1">
    <location>
        <begin position="50"/>
        <end position="88"/>
    </location>
</feature>
<gene>
    <name evidence="3" type="ORF">LSH36_430g01042</name>
</gene>
<protein>
    <recommendedName>
        <fullName evidence="5">Coiled-coil domain-containing protein 15</fullName>
    </recommendedName>
</protein>
<feature type="region of interest" description="Disordered" evidence="2">
    <location>
        <begin position="187"/>
        <end position="222"/>
    </location>
</feature>
<feature type="compositionally biased region" description="Basic and acidic residues" evidence="2">
    <location>
        <begin position="313"/>
        <end position="328"/>
    </location>
</feature>
<keyword evidence="4" id="KW-1185">Reference proteome</keyword>
<dbReference type="AlphaFoldDB" id="A0AAD9N0P4"/>
<keyword evidence="1" id="KW-0175">Coiled coil</keyword>
<sequence>MAVAIKRTSKQQNGLPARMGSRTVEVKPVGVWVKPESIYKDYTEDAVYNAQLEQQRLEQQQREKAERLKRFQEEVKKRVQALDRAKKQQALEKSFQAVELERNVVRQSTDAAEKVTPRKNCCTVRQSEDLSIRHSASFNTQGGIINPHEDESNQFEEQSQQVHKVTRQARGRLVSRKLITEHYIHKDLPGGPWTSGSTLDHPVKKRTEEDGVDVQDGDDNDADDLEAKLVRFDREPSPENTRERRIAKKSAVEILGTQVERYPTVPNIYPGVQSEEERVLAQNQRAMYRRLFMDIEREQVKENLRRRKHRKKVSEIKKAAERERQAVEDQAQKLIEPKDPVTGQTEAESFREKISDELRQQQQIVERLKQMQRHKESARFLEALKRNLREKIEKLNIELPPLCCCAPTVWDTNPDTCANNCTFYRNHKAYAAALQSLLASFDVI</sequence>
<evidence type="ECO:0008006" key="5">
    <source>
        <dbReference type="Google" id="ProtNLM"/>
    </source>
</evidence>
<organism evidence="3 4">
    <name type="scientific">Paralvinella palmiformis</name>
    <dbReference type="NCBI Taxonomy" id="53620"/>
    <lineage>
        <taxon>Eukaryota</taxon>
        <taxon>Metazoa</taxon>
        <taxon>Spiralia</taxon>
        <taxon>Lophotrochozoa</taxon>
        <taxon>Annelida</taxon>
        <taxon>Polychaeta</taxon>
        <taxon>Sedentaria</taxon>
        <taxon>Canalipalpata</taxon>
        <taxon>Terebellida</taxon>
        <taxon>Terebelliformia</taxon>
        <taxon>Alvinellidae</taxon>
        <taxon>Paralvinella</taxon>
    </lineage>
</organism>
<dbReference type="PANTHER" id="PTHR14817">
    <property type="entry name" value="COILED-COIL DOMAIN-CONTAINING PROTEIN 15"/>
    <property type="match status" value="1"/>
</dbReference>
<name>A0AAD9N0P4_9ANNE</name>
<evidence type="ECO:0000313" key="4">
    <source>
        <dbReference type="Proteomes" id="UP001208570"/>
    </source>
</evidence>
<dbReference type="InterPro" id="IPR037693">
    <property type="entry name" value="CCDC15"/>
</dbReference>
<dbReference type="Proteomes" id="UP001208570">
    <property type="component" value="Unassembled WGS sequence"/>
</dbReference>
<dbReference type="EMBL" id="JAODUP010000430">
    <property type="protein sequence ID" value="KAK2149934.1"/>
    <property type="molecule type" value="Genomic_DNA"/>
</dbReference>
<evidence type="ECO:0000313" key="3">
    <source>
        <dbReference type="EMBL" id="KAK2149934.1"/>
    </source>
</evidence>